<dbReference type="Gene3D" id="1.25.40.10">
    <property type="entry name" value="Tetratricopeptide repeat domain"/>
    <property type="match status" value="1"/>
</dbReference>
<dbReference type="Pfam" id="PF06041">
    <property type="entry name" value="DUF924"/>
    <property type="match status" value="1"/>
</dbReference>
<accession>A0A382S762</accession>
<dbReference type="InterPro" id="IPR011990">
    <property type="entry name" value="TPR-like_helical_dom_sf"/>
</dbReference>
<dbReference type="AlphaFoldDB" id="A0A382S762"/>
<dbReference type="SUPFAM" id="SSF48452">
    <property type="entry name" value="TPR-like"/>
    <property type="match status" value="1"/>
</dbReference>
<gene>
    <name evidence="1" type="ORF">METZ01_LOCUS358598</name>
</gene>
<organism evidence="1">
    <name type="scientific">marine metagenome</name>
    <dbReference type="NCBI Taxonomy" id="408172"/>
    <lineage>
        <taxon>unclassified sequences</taxon>
        <taxon>metagenomes</taxon>
        <taxon>ecological metagenomes</taxon>
    </lineage>
</organism>
<evidence type="ECO:0000313" key="1">
    <source>
        <dbReference type="EMBL" id="SVD05744.1"/>
    </source>
</evidence>
<protein>
    <recommendedName>
        <fullName evidence="2">DUF924 domain-containing protein</fullName>
    </recommendedName>
</protein>
<sequence length="186" mass="22195">MNERVKAILDFWFVKSSPEDHFKRSDVFDKKIRDLFENDYHKAINNKLEDWQDKPESSLALIILLDQFSRNLYRDNALAFAHDHKARLIVNEAIDRGDLEHITIDQKFFLILPLIHSEDISDHIFAHNLCDTYLKSHPQFDNIKKQFDYHTVAIIKFGRYPHRNKILKRSSTKEEKIFLDQPNSSW</sequence>
<proteinExistence type="predicted"/>
<dbReference type="Gene3D" id="1.20.58.320">
    <property type="entry name" value="TPR-like"/>
    <property type="match status" value="1"/>
</dbReference>
<dbReference type="EMBL" id="UINC01126942">
    <property type="protein sequence ID" value="SVD05744.1"/>
    <property type="molecule type" value="Genomic_DNA"/>
</dbReference>
<name>A0A382S762_9ZZZZ</name>
<reference evidence="1" key="1">
    <citation type="submission" date="2018-05" db="EMBL/GenBank/DDBJ databases">
        <authorList>
            <person name="Lanie J.A."/>
            <person name="Ng W.-L."/>
            <person name="Kazmierczak K.M."/>
            <person name="Andrzejewski T.M."/>
            <person name="Davidsen T.M."/>
            <person name="Wayne K.J."/>
            <person name="Tettelin H."/>
            <person name="Glass J.I."/>
            <person name="Rusch D."/>
            <person name="Podicherti R."/>
            <person name="Tsui H.-C.T."/>
            <person name="Winkler M.E."/>
        </authorList>
    </citation>
    <scope>NUCLEOTIDE SEQUENCE</scope>
</reference>
<evidence type="ECO:0008006" key="2">
    <source>
        <dbReference type="Google" id="ProtNLM"/>
    </source>
</evidence>
<dbReference type="InterPro" id="IPR010323">
    <property type="entry name" value="DUF924"/>
</dbReference>